<proteinExistence type="predicted"/>
<dbReference type="Proteomes" id="UP001162992">
    <property type="component" value="Chromosome 1"/>
</dbReference>
<gene>
    <name evidence="1" type="ORF">O6H91_01G005000</name>
</gene>
<dbReference type="EMBL" id="CM055092">
    <property type="protein sequence ID" value="KAJ7567746.1"/>
    <property type="molecule type" value="Genomic_DNA"/>
</dbReference>
<name>A0ACC2EMR2_DIPCM</name>
<keyword evidence="2" id="KW-1185">Reference proteome</keyword>
<sequence>MKRSGENSVLKEGLNVMAIDLQKQKAAGNEKGAQQQLLHRKRKATEIEQSEYGKDESQGLIQAKKYIRGDKVSVKGIVDKKLKGQLRTKERLFVESALNAAKVEQWLLPSEGGYLEPDGIEKTWNLTQESIVREVDISSSKKSFDLKLPDLGPYAIDFTSSGRFLLLGGRKGHLAILDWKEARLLTEIQVRETTRDVKFLHNELFFAAAQKKYVYIYDKKGVEIHCLKSHLCPLKLEYLPHHFLLTTIDKAGILRYQDTSTGHMVVQHRTRLGRCGVMRVNPYNAVMGLGHSNGTVTMWSPNMDTPLMSLLCHRGPLTALAFDAGGQQMVTAGTDGKVKVFDVRKLQPLHSYFSPTVARSVEISQKGLLAVASGSGIEIWKDALVTKQPKPYMKHRLLQGSQVQDICYCPYEDVLGIGHEQGFSSILVPGSGEPNYDTFVANPYETRKQRREAEVHALLNKLQPEMIVLDPDRIGTIQRSAIENKREKQIVAKEANLAGAIASGKPVPLKKKTKGRNKSSKRHKKKQDNIISERRAVIKQQVNSGANFVELKTPKAQEEALPRALARFSSK</sequence>
<comment type="caution">
    <text evidence="1">The sequence shown here is derived from an EMBL/GenBank/DDBJ whole genome shotgun (WGS) entry which is preliminary data.</text>
</comment>
<evidence type="ECO:0000313" key="2">
    <source>
        <dbReference type="Proteomes" id="UP001162992"/>
    </source>
</evidence>
<protein>
    <submittedName>
        <fullName evidence="1">Uncharacterized protein</fullName>
    </submittedName>
</protein>
<organism evidence="1 2">
    <name type="scientific">Diphasiastrum complanatum</name>
    <name type="common">Issler's clubmoss</name>
    <name type="synonym">Lycopodium complanatum</name>
    <dbReference type="NCBI Taxonomy" id="34168"/>
    <lineage>
        <taxon>Eukaryota</taxon>
        <taxon>Viridiplantae</taxon>
        <taxon>Streptophyta</taxon>
        <taxon>Embryophyta</taxon>
        <taxon>Tracheophyta</taxon>
        <taxon>Lycopodiopsida</taxon>
        <taxon>Lycopodiales</taxon>
        <taxon>Lycopodiaceae</taxon>
        <taxon>Lycopodioideae</taxon>
        <taxon>Diphasiastrum</taxon>
    </lineage>
</organism>
<accession>A0ACC2EMR2</accession>
<evidence type="ECO:0000313" key="1">
    <source>
        <dbReference type="EMBL" id="KAJ7567746.1"/>
    </source>
</evidence>
<reference evidence="2" key="1">
    <citation type="journal article" date="2024" name="Proc. Natl. Acad. Sci. U.S.A.">
        <title>Extraordinary preservation of gene collinearity over three hundred million years revealed in homosporous lycophytes.</title>
        <authorList>
            <person name="Li C."/>
            <person name="Wickell D."/>
            <person name="Kuo L.Y."/>
            <person name="Chen X."/>
            <person name="Nie B."/>
            <person name="Liao X."/>
            <person name="Peng D."/>
            <person name="Ji J."/>
            <person name="Jenkins J."/>
            <person name="Williams M."/>
            <person name="Shu S."/>
            <person name="Plott C."/>
            <person name="Barry K."/>
            <person name="Rajasekar S."/>
            <person name="Grimwood J."/>
            <person name="Han X."/>
            <person name="Sun S."/>
            <person name="Hou Z."/>
            <person name="He W."/>
            <person name="Dai G."/>
            <person name="Sun C."/>
            <person name="Schmutz J."/>
            <person name="Leebens-Mack J.H."/>
            <person name="Li F.W."/>
            <person name="Wang L."/>
        </authorList>
    </citation>
    <scope>NUCLEOTIDE SEQUENCE [LARGE SCALE GENOMIC DNA]</scope>
    <source>
        <strain evidence="2">cv. PW_Plant_1</strain>
    </source>
</reference>